<dbReference type="PANTHER" id="PTHR46609">
    <property type="entry name" value="EXONUCLEASE, PHAGE-TYPE/RECB, C-TERMINAL DOMAIN-CONTAINING PROTEIN"/>
    <property type="match status" value="1"/>
</dbReference>
<proteinExistence type="predicted"/>
<dbReference type="AlphaFoldDB" id="A0A9Q0S164"/>
<sequence length="499" mass="57522">MCRTEFGLQIVTIYLDRAMKENSKNCIAALKLKTPFVGKNLLDNNFLDFIFLKFYAPIICAVLSSNESLREKIRKLEKDILNAPAHYFGCHEQCSSYFCKKTTDPHATNTIKLLKDDGLYYEIQSLCQTSFGNNARSLLANYTNNPAEQLNSYVAKYLGGKRINYSLAGSYEARVAMAVVHFNTNCQAGSEYRKMKFGGVSDIPRVTELEMKRKRKCEKNAIRRTKKPRVRKSDPEKGRAYGGYYAEDMKHDTLEAAMNRTMEKLVRNKMNRLSIEHISKENGQYCQEKCSDMLLSHYFSAIINSKGPKFYAKILLEVMYTQAQLGNNAKNKHQRVQEVEALATFSRLYAKYPIDECGLVIDEELPYLGALPFRYYGSDHLLSIKCPLSAYKKSIAEAKLQFWKVESGKKTLNKKSTWYLEIQGELHVTKRKTTFLMIWLGESQYQVVQVKRDDAFFDSKMRGKLVSFFNDVMLKELANSRKARGMELRQYDEATKTFL</sequence>
<keyword evidence="2" id="KW-1185">Reference proteome</keyword>
<evidence type="ECO:0000313" key="1">
    <source>
        <dbReference type="EMBL" id="KAJ6639588.1"/>
    </source>
</evidence>
<dbReference type="InterPro" id="IPR011604">
    <property type="entry name" value="PDDEXK-like_dom_sf"/>
</dbReference>
<accession>A0A9Q0S164</accession>
<dbReference type="GO" id="GO:0006281">
    <property type="term" value="P:DNA repair"/>
    <property type="evidence" value="ECO:0007669"/>
    <property type="project" value="UniProtKB-ARBA"/>
</dbReference>
<dbReference type="OrthoDB" id="8052189at2759"/>
<dbReference type="Proteomes" id="UP001151699">
    <property type="component" value="Chromosome X"/>
</dbReference>
<protein>
    <submittedName>
        <fullName evidence="1">Uncharacterized protein</fullName>
    </submittedName>
</protein>
<dbReference type="SUPFAM" id="SSF52980">
    <property type="entry name" value="Restriction endonuclease-like"/>
    <property type="match status" value="1"/>
</dbReference>
<name>A0A9Q0S164_9DIPT</name>
<dbReference type="InterPro" id="IPR051703">
    <property type="entry name" value="NF-kappa-B_Signaling_Reg"/>
</dbReference>
<organism evidence="1 2">
    <name type="scientific">Pseudolycoriella hygida</name>
    <dbReference type="NCBI Taxonomy" id="35572"/>
    <lineage>
        <taxon>Eukaryota</taxon>
        <taxon>Metazoa</taxon>
        <taxon>Ecdysozoa</taxon>
        <taxon>Arthropoda</taxon>
        <taxon>Hexapoda</taxon>
        <taxon>Insecta</taxon>
        <taxon>Pterygota</taxon>
        <taxon>Neoptera</taxon>
        <taxon>Endopterygota</taxon>
        <taxon>Diptera</taxon>
        <taxon>Nematocera</taxon>
        <taxon>Sciaroidea</taxon>
        <taxon>Sciaridae</taxon>
        <taxon>Pseudolycoriella</taxon>
    </lineage>
</organism>
<dbReference type="EMBL" id="WJQU01000003">
    <property type="protein sequence ID" value="KAJ6639588.1"/>
    <property type="molecule type" value="Genomic_DNA"/>
</dbReference>
<dbReference type="InterPro" id="IPR011335">
    <property type="entry name" value="Restrct_endonuc-II-like"/>
</dbReference>
<reference evidence="1" key="1">
    <citation type="submission" date="2022-07" db="EMBL/GenBank/DDBJ databases">
        <authorList>
            <person name="Trinca V."/>
            <person name="Uliana J.V.C."/>
            <person name="Torres T.T."/>
            <person name="Ward R.J."/>
            <person name="Monesi N."/>
        </authorList>
    </citation>
    <scope>NUCLEOTIDE SEQUENCE</scope>
    <source>
        <strain evidence="1">HSMRA1968</strain>
        <tissue evidence="1">Whole embryos</tissue>
    </source>
</reference>
<gene>
    <name evidence="1" type="ORF">Bhyg_12335</name>
</gene>
<dbReference type="PANTHER" id="PTHR46609:SF8">
    <property type="entry name" value="YQAJ VIRAL RECOMBINASE DOMAIN-CONTAINING PROTEIN"/>
    <property type="match status" value="1"/>
</dbReference>
<evidence type="ECO:0000313" key="2">
    <source>
        <dbReference type="Proteomes" id="UP001151699"/>
    </source>
</evidence>
<dbReference type="Gene3D" id="3.90.320.10">
    <property type="match status" value="1"/>
</dbReference>
<comment type="caution">
    <text evidence="1">The sequence shown here is derived from an EMBL/GenBank/DDBJ whole genome shotgun (WGS) entry which is preliminary data.</text>
</comment>